<dbReference type="InterPro" id="IPR050679">
    <property type="entry name" value="Bact_HTH_transcr_reg"/>
</dbReference>
<dbReference type="GO" id="GO:0003677">
    <property type="term" value="F:DNA binding"/>
    <property type="evidence" value="ECO:0007669"/>
    <property type="project" value="UniProtKB-KW"/>
</dbReference>
<evidence type="ECO:0000313" key="5">
    <source>
        <dbReference type="EMBL" id="OUD00099.1"/>
    </source>
</evidence>
<keyword evidence="6" id="KW-1185">Reference proteome</keyword>
<dbReference type="Gene3D" id="3.40.1410.10">
    <property type="entry name" value="Chorismate lyase-like"/>
    <property type="match status" value="1"/>
</dbReference>
<dbReference type="InterPro" id="IPR011663">
    <property type="entry name" value="UTRA"/>
</dbReference>
<dbReference type="PANTHER" id="PTHR44846:SF17">
    <property type="entry name" value="GNTR-FAMILY TRANSCRIPTIONAL REGULATOR"/>
    <property type="match status" value="1"/>
</dbReference>
<dbReference type="PROSITE" id="PS50949">
    <property type="entry name" value="HTH_GNTR"/>
    <property type="match status" value="1"/>
</dbReference>
<dbReference type="Pfam" id="PF00392">
    <property type="entry name" value="GntR"/>
    <property type="match status" value="1"/>
</dbReference>
<evidence type="ECO:0000313" key="6">
    <source>
        <dbReference type="Proteomes" id="UP000194761"/>
    </source>
</evidence>
<dbReference type="Gene3D" id="1.10.10.10">
    <property type="entry name" value="Winged helix-like DNA-binding domain superfamily/Winged helix DNA-binding domain"/>
    <property type="match status" value="1"/>
</dbReference>
<evidence type="ECO:0000256" key="3">
    <source>
        <dbReference type="ARBA" id="ARBA00023163"/>
    </source>
</evidence>
<accession>A0A243RY09</accession>
<dbReference type="AlphaFoldDB" id="A0A243RY09"/>
<dbReference type="InterPro" id="IPR000524">
    <property type="entry name" value="Tscrpt_reg_HTH_GntR"/>
</dbReference>
<dbReference type="CDD" id="cd07377">
    <property type="entry name" value="WHTH_GntR"/>
    <property type="match status" value="1"/>
</dbReference>
<dbReference type="SMART" id="SM00345">
    <property type="entry name" value="HTH_GNTR"/>
    <property type="match status" value="1"/>
</dbReference>
<dbReference type="SUPFAM" id="SSF46785">
    <property type="entry name" value="Winged helix' DNA-binding domain"/>
    <property type="match status" value="1"/>
</dbReference>
<dbReference type="EMBL" id="NGFP01000001">
    <property type="protein sequence ID" value="OUD00099.1"/>
    <property type="molecule type" value="Genomic_DNA"/>
</dbReference>
<keyword evidence="3" id="KW-0804">Transcription</keyword>
<dbReference type="RefSeq" id="WP_086566439.1">
    <property type="nucleotide sequence ID" value="NZ_NGFP01000001.1"/>
</dbReference>
<reference evidence="5 6" key="1">
    <citation type="submission" date="2017-05" db="EMBL/GenBank/DDBJ databases">
        <title>Biotechnological potential of actinobacteria isolated from South African environments.</title>
        <authorList>
            <person name="Le Roes-Hill M."/>
            <person name="Prins A."/>
            <person name="Durrell K.A."/>
        </authorList>
    </citation>
    <scope>NUCLEOTIDE SEQUENCE [LARGE SCALE GENOMIC DNA]</scope>
    <source>
        <strain evidence="5">M26</strain>
    </source>
</reference>
<feature type="domain" description="HTH gntR-type" evidence="4">
    <location>
        <begin position="8"/>
        <end position="76"/>
    </location>
</feature>
<dbReference type="Proteomes" id="UP000194761">
    <property type="component" value="Unassembled WGS sequence"/>
</dbReference>
<gene>
    <name evidence="5" type="ORF">CA984_00210</name>
</gene>
<dbReference type="Pfam" id="PF07702">
    <property type="entry name" value="UTRA"/>
    <property type="match status" value="1"/>
</dbReference>
<sequence>MAKKSDVRPRHQQIAAELRSLIMAGDLAPGIRLPTTQQLMAQYSVTSQTVQRTLNVLKDENFIVGRAGIGVYVRDVPSLAITPAAYMPPAPQAQAYPWMTEATKRSQRGTIRLLEVSEVAPPAAVAEALGVARPEAVSLRHQMLLLDDQPTELAWVYHPLTIAQGTSLMDRRRIPGGSPRLLAELGYPPRQWVDRLSTRLPTTEELEALELPDDVPVLRTFRVVYTDEMRPIEVQVLIKGGHLYELMYEQDIV</sequence>
<dbReference type="InterPro" id="IPR036390">
    <property type="entry name" value="WH_DNA-bd_sf"/>
</dbReference>
<keyword evidence="1" id="KW-0805">Transcription regulation</keyword>
<proteinExistence type="predicted"/>
<dbReference type="SMART" id="SM00866">
    <property type="entry name" value="UTRA"/>
    <property type="match status" value="1"/>
</dbReference>
<comment type="caution">
    <text evidence="5">The sequence shown here is derived from an EMBL/GenBank/DDBJ whole genome shotgun (WGS) entry which is preliminary data.</text>
</comment>
<evidence type="ECO:0000256" key="1">
    <source>
        <dbReference type="ARBA" id="ARBA00023015"/>
    </source>
</evidence>
<keyword evidence="2" id="KW-0238">DNA-binding</keyword>
<protein>
    <submittedName>
        <fullName evidence="5">GntR family transcriptional regulator</fullName>
    </submittedName>
</protein>
<organism evidence="5 6">
    <name type="scientific">Streptosporangium minutum</name>
    <dbReference type="NCBI Taxonomy" id="569862"/>
    <lineage>
        <taxon>Bacteria</taxon>
        <taxon>Bacillati</taxon>
        <taxon>Actinomycetota</taxon>
        <taxon>Actinomycetes</taxon>
        <taxon>Streptosporangiales</taxon>
        <taxon>Streptosporangiaceae</taxon>
        <taxon>Streptosporangium</taxon>
    </lineage>
</organism>
<dbReference type="PANTHER" id="PTHR44846">
    <property type="entry name" value="MANNOSYL-D-GLYCERATE TRANSPORT/METABOLISM SYSTEM REPRESSOR MNGR-RELATED"/>
    <property type="match status" value="1"/>
</dbReference>
<dbReference type="InterPro" id="IPR036388">
    <property type="entry name" value="WH-like_DNA-bd_sf"/>
</dbReference>
<evidence type="ECO:0000259" key="4">
    <source>
        <dbReference type="PROSITE" id="PS50949"/>
    </source>
</evidence>
<dbReference type="GO" id="GO:0045892">
    <property type="term" value="P:negative regulation of DNA-templated transcription"/>
    <property type="evidence" value="ECO:0007669"/>
    <property type="project" value="TreeGrafter"/>
</dbReference>
<name>A0A243RY09_9ACTN</name>
<dbReference type="SUPFAM" id="SSF64288">
    <property type="entry name" value="Chorismate lyase-like"/>
    <property type="match status" value="1"/>
</dbReference>
<dbReference type="GO" id="GO:0003700">
    <property type="term" value="F:DNA-binding transcription factor activity"/>
    <property type="evidence" value="ECO:0007669"/>
    <property type="project" value="InterPro"/>
</dbReference>
<dbReference type="InterPro" id="IPR028978">
    <property type="entry name" value="Chorismate_lyase_/UTRA_dom_sf"/>
</dbReference>
<evidence type="ECO:0000256" key="2">
    <source>
        <dbReference type="ARBA" id="ARBA00023125"/>
    </source>
</evidence>